<feature type="compositionally biased region" description="Polar residues" evidence="1">
    <location>
        <begin position="497"/>
        <end position="516"/>
    </location>
</feature>
<feature type="compositionally biased region" description="Basic and acidic residues" evidence="1">
    <location>
        <begin position="1188"/>
        <end position="1197"/>
    </location>
</feature>
<keyword evidence="3" id="KW-1185">Reference proteome</keyword>
<reference evidence="2 3" key="1">
    <citation type="journal article" date="2018" name="Science">
        <title>The opium poppy genome and morphinan production.</title>
        <authorList>
            <person name="Guo L."/>
            <person name="Winzer T."/>
            <person name="Yang X."/>
            <person name="Li Y."/>
            <person name="Ning Z."/>
            <person name="He Z."/>
            <person name="Teodor R."/>
            <person name="Lu Y."/>
            <person name="Bowser T.A."/>
            <person name="Graham I.A."/>
            <person name="Ye K."/>
        </authorList>
    </citation>
    <scope>NUCLEOTIDE SEQUENCE [LARGE SCALE GENOMIC DNA]</scope>
    <source>
        <strain evidence="3">cv. HN1</strain>
        <tissue evidence="2">Leaves</tissue>
    </source>
</reference>
<evidence type="ECO:0000256" key="1">
    <source>
        <dbReference type="SAM" id="MobiDB-lite"/>
    </source>
</evidence>
<feature type="region of interest" description="Disordered" evidence="1">
    <location>
        <begin position="1096"/>
        <end position="1123"/>
    </location>
</feature>
<dbReference type="PANTHER" id="PTHR31115">
    <property type="entry name" value="OS05G0107300 PROTEIN"/>
    <property type="match status" value="1"/>
</dbReference>
<name>A0A4Y7KZ97_PAPSO</name>
<dbReference type="STRING" id="3469.A0A4Y7KZ97"/>
<feature type="compositionally biased region" description="Polar residues" evidence="1">
    <location>
        <begin position="472"/>
        <end position="483"/>
    </location>
</feature>
<feature type="compositionally biased region" description="Basic and acidic residues" evidence="1">
    <location>
        <begin position="529"/>
        <end position="546"/>
    </location>
</feature>
<evidence type="ECO:0000313" key="3">
    <source>
        <dbReference type="Proteomes" id="UP000316621"/>
    </source>
</evidence>
<feature type="compositionally biased region" description="Low complexity" evidence="1">
    <location>
        <begin position="307"/>
        <end position="322"/>
    </location>
</feature>
<feature type="compositionally biased region" description="Polar residues" evidence="1">
    <location>
        <begin position="1096"/>
        <end position="1105"/>
    </location>
</feature>
<dbReference type="EMBL" id="CM010723">
    <property type="protein sequence ID" value="RZC78633.1"/>
    <property type="molecule type" value="Genomic_DNA"/>
</dbReference>
<gene>
    <name evidence="2" type="ORF">C5167_002858</name>
</gene>
<dbReference type="PANTHER" id="PTHR31115:SF2">
    <property type="entry name" value="OS05G0107300 PROTEIN"/>
    <property type="match status" value="1"/>
</dbReference>
<feature type="compositionally biased region" description="Basic and acidic residues" evidence="1">
    <location>
        <begin position="350"/>
        <end position="365"/>
    </location>
</feature>
<feature type="compositionally biased region" description="Basic and acidic residues" evidence="1">
    <location>
        <begin position="574"/>
        <end position="584"/>
    </location>
</feature>
<accession>A0A4Y7KZ97</accession>
<sequence length="1352" mass="146457">MAGSTRFELASGNNEGTAFPANYANGQRGNYSGGPNLDRSGSFRDGIESRLLGSGPALSRGNNGPLSVELPQLSQFLSLEMITIGDQKFTRSGELRRVLGVSLGSTSEDHFGAAHPKAPPIASEELKRFRASVSDTSTKARDRVKKFSDSIAKLDKYRHNLFARKRRSESSERSGGGGMLKMGSQIHKNPPDIVNQKMEERTKNVLNRRVRTSIADVRSEGRATAPLRQPAMLDKERDMFRANSGGPVQGEEKIRGLPAGGEGWDKKMKRKRSVGAVITRAGDSDRELKRPMIQKIPNDPAFRSSDTHSYGSGSSNGVAGNNKLDGASQSTSGNARVVAKNEPENVSLSNDRRERLAGLDKERGVTKGNIKLNVREDSQVGSSNPVTKGKASRAPRASAGAVHSSPNFHRGPGVTDGWEQPPSLNKVQAVSGPNIRKRPLPTGSSSPPMAQWVGQRPQKISRTRRANLVSPVPNQDEAQTSSEGFPGEDTGGRLTPSEPNSSLISRGASTNTQQQKVKLEIAPSPARLSKSEESEAGEKSKEKGIDNDEIDDKAVTGSQKVGPLMAPTKKNKMHSNEEIGDGVRRQGRSGRGSSLSRAGAPPLREKLENQALSKPLQNSRPGSDKNESKPGRPPSKKLSERKAYTRAVHILNGVSSDFTGESDDDHEELLAAAASVHSSRNHACTGSFWKKMEPVFATVNLDTAAFLKQQLHFVEELDESIHESFGANTNILGDLVPDGVASSQPLVSRERQEIQSNGTGPSDSARCLGFGDELLADSLCDEMQTNMKFETPLYERVLSALIAEDELEEFDQSSERGNPSFFYSSDGSPCANGNRFEPEIESDLNFRPQKPFMFDSLSCDGSTASNSFKSPSMRYSSYSDELLQGDDSLLHQEFGDITGYDQSIVDGSQHGHTNISGIASVGRQYEQMSVNEKVLLELQSIGLFPETVFPLFQPDLAEGEEDDINKDIIALKKNLYQQAGQKKRNLLKIDVSIRNGRDEEERDLEKEAMHKLVEMAYKKLMACRGSSASKSGVLKVSKQATMAFVKRTIARCRKFENTGKSCFSEPALRNIVFSGLVDRIDAKSADAIGATATSARVHASQSEPRTSGVGVIPPVIRRHGPQGDKLERGSLDALQIPHHSSSPIFQKYETLSNRGKKKEVLLDDVAGGIASRSTPAPGSGLMGGAKGRRTERERDQNKVTTARNSVPKVGRPALGGYRGDRKTKTKPKQKTAQLSTSGNGLLGRVTETTCPVYPSARGSSDAVTNVSGKISRETGTCSLGNVPQGSSIELEEPFDFSNLPLSELDCIGDLGASNNPGAPQDLTSWFNFDEESLQDHDSMGLDIPMDDLQDIM</sequence>
<organism evidence="2 3">
    <name type="scientific">Papaver somniferum</name>
    <name type="common">Opium poppy</name>
    <dbReference type="NCBI Taxonomy" id="3469"/>
    <lineage>
        <taxon>Eukaryota</taxon>
        <taxon>Viridiplantae</taxon>
        <taxon>Streptophyta</taxon>
        <taxon>Embryophyta</taxon>
        <taxon>Tracheophyta</taxon>
        <taxon>Spermatophyta</taxon>
        <taxon>Magnoliopsida</taxon>
        <taxon>Ranunculales</taxon>
        <taxon>Papaveraceae</taxon>
        <taxon>Papaveroideae</taxon>
        <taxon>Papaver</taxon>
    </lineage>
</organism>
<dbReference type="Proteomes" id="UP000316621">
    <property type="component" value="Chromosome 9"/>
</dbReference>
<feature type="region of interest" description="Disordered" evidence="1">
    <location>
        <begin position="1168"/>
        <end position="1245"/>
    </location>
</feature>
<proteinExistence type="predicted"/>
<protein>
    <submittedName>
        <fullName evidence="2">Uncharacterized protein</fullName>
    </submittedName>
</protein>
<feature type="region of interest" description="Disordered" evidence="1">
    <location>
        <begin position="164"/>
        <end position="191"/>
    </location>
</feature>
<dbReference type="Gramene" id="RZC78633">
    <property type="protein sequence ID" value="RZC78633"/>
    <property type="gene ID" value="C5167_002858"/>
</dbReference>
<evidence type="ECO:0000313" key="2">
    <source>
        <dbReference type="EMBL" id="RZC78633.1"/>
    </source>
</evidence>
<feature type="compositionally biased region" description="Polar residues" evidence="1">
    <location>
        <begin position="610"/>
        <end position="621"/>
    </location>
</feature>
<feature type="region of interest" description="Disordered" evidence="1">
    <location>
        <begin position="1"/>
        <end position="45"/>
    </location>
</feature>
<feature type="region of interest" description="Disordered" evidence="1">
    <location>
        <begin position="242"/>
        <end position="642"/>
    </location>
</feature>
<dbReference type="OMA" id="RKRMACR"/>